<feature type="region of interest" description="Disordered" evidence="1">
    <location>
        <begin position="64"/>
        <end position="83"/>
    </location>
</feature>
<keyword evidence="4" id="KW-1185">Reference proteome</keyword>
<organism evidence="3 4">
    <name type="scientific">Pannonibacter phragmitetus</name>
    <dbReference type="NCBI Taxonomy" id="121719"/>
    <lineage>
        <taxon>Bacteria</taxon>
        <taxon>Pseudomonadati</taxon>
        <taxon>Pseudomonadota</taxon>
        <taxon>Alphaproteobacteria</taxon>
        <taxon>Hyphomicrobiales</taxon>
        <taxon>Stappiaceae</taxon>
        <taxon>Pannonibacter</taxon>
    </lineage>
</organism>
<reference evidence="3 4" key="1">
    <citation type="submission" date="2015-10" db="EMBL/GenBank/DDBJ databases">
        <title>The world's first case of liver abscess caused by Pannonibacter phragmitetus.</title>
        <authorList>
            <person name="Ming D."/>
            <person name="Wang M."/>
            <person name="Zhou Y."/>
            <person name="Jiang T."/>
            <person name="Hu S."/>
        </authorList>
    </citation>
    <scope>NUCLEOTIDE SEQUENCE [LARGE SCALE GENOMIC DNA]</scope>
    <source>
        <strain evidence="3 4">31801</strain>
    </source>
</reference>
<evidence type="ECO:0000256" key="1">
    <source>
        <dbReference type="SAM" id="MobiDB-lite"/>
    </source>
</evidence>
<dbReference type="RefSeq" id="WP_058898910.1">
    <property type="nucleotide sequence ID" value="NZ_CM011124.1"/>
</dbReference>
<accession>A0A0U3EN01</accession>
<feature type="signal peptide" evidence="2">
    <location>
        <begin position="1"/>
        <end position="31"/>
    </location>
</feature>
<dbReference type="STRING" id="121719.APZ00_11035"/>
<protein>
    <submittedName>
        <fullName evidence="3">Uncharacterized protein</fullName>
    </submittedName>
</protein>
<dbReference type="Proteomes" id="UP000064921">
    <property type="component" value="Chromosome"/>
</dbReference>
<feature type="chain" id="PRO_5006837897" evidence="2">
    <location>
        <begin position="32"/>
        <end position="97"/>
    </location>
</feature>
<evidence type="ECO:0000313" key="4">
    <source>
        <dbReference type="Proteomes" id="UP000064921"/>
    </source>
</evidence>
<keyword evidence="2" id="KW-0732">Signal</keyword>
<dbReference type="PROSITE" id="PS51257">
    <property type="entry name" value="PROKAR_LIPOPROTEIN"/>
    <property type="match status" value="1"/>
</dbReference>
<sequence>MTNQHKHFPRPAALLVGGLMFTVAGASSALACRGTAEYPDVASRLAAASLPADRKADLTRQLERGRALHDRAHQQNDTGAMRESLTILDRIKAALPR</sequence>
<dbReference type="EMBL" id="CP013068">
    <property type="protein sequence ID" value="ALV27535.1"/>
    <property type="molecule type" value="Genomic_DNA"/>
</dbReference>
<evidence type="ECO:0000256" key="2">
    <source>
        <dbReference type="SAM" id="SignalP"/>
    </source>
</evidence>
<name>A0A0U3EN01_9HYPH</name>
<dbReference type="KEGG" id="pphr:APZ00_11035"/>
<feature type="compositionally biased region" description="Basic and acidic residues" evidence="1">
    <location>
        <begin position="64"/>
        <end position="74"/>
    </location>
</feature>
<dbReference type="AlphaFoldDB" id="A0A0U3EN01"/>
<evidence type="ECO:0000313" key="3">
    <source>
        <dbReference type="EMBL" id="ALV27535.1"/>
    </source>
</evidence>
<proteinExistence type="predicted"/>
<gene>
    <name evidence="3" type="ORF">APZ00_11035</name>
</gene>